<keyword evidence="1" id="KW-0680">Restriction system</keyword>
<keyword evidence="4" id="KW-1185">Reference proteome</keyword>
<dbReference type="EMBL" id="LWRY01000141">
    <property type="protein sequence ID" value="OCX71214.1"/>
    <property type="molecule type" value="Genomic_DNA"/>
</dbReference>
<gene>
    <name evidence="3" type="ORF">A6M23_12280</name>
</gene>
<evidence type="ECO:0000256" key="2">
    <source>
        <dbReference type="ARBA" id="ARBA00023125"/>
    </source>
</evidence>
<comment type="caution">
    <text evidence="3">The sequence shown here is derived from an EMBL/GenBank/DDBJ whole genome shotgun (WGS) entry which is preliminary data.</text>
</comment>
<evidence type="ECO:0000256" key="1">
    <source>
        <dbReference type="ARBA" id="ARBA00022747"/>
    </source>
</evidence>
<dbReference type="Proteomes" id="UP000095008">
    <property type="component" value="Unassembled WGS sequence"/>
</dbReference>
<sequence>MSSNSVRLKFICRLGYGDSLPKGEEFAGDVPVFGSNGQYTTTSARNTDVPAIVLGRKGSYGKVNWAPVGCFASDTTFFVDECYVFRYLSRGLAIYPMVIQKDLENGFS</sequence>
<dbReference type="GO" id="GO:0009307">
    <property type="term" value="P:DNA restriction-modification system"/>
    <property type="evidence" value="ECO:0007669"/>
    <property type="project" value="UniProtKB-KW"/>
</dbReference>
<dbReference type="GO" id="GO:0003677">
    <property type="term" value="F:DNA binding"/>
    <property type="evidence" value="ECO:0007669"/>
    <property type="project" value="UniProtKB-KW"/>
</dbReference>
<evidence type="ECO:0000313" key="3">
    <source>
        <dbReference type="EMBL" id="OCX71214.1"/>
    </source>
</evidence>
<evidence type="ECO:0008006" key="5">
    <source>
        <dbReference type="Google" id="ProtNLM"/>
    </source>
</evidence>
<organism evidence="3 4">
    <name type="scientific">Acidithiobacillus thiooxidans</name>
    <name type="common">Thiobacillus thiooxidans</name>
    <dbReference type="NCBI Taxonomy" id="930"/>
    <lineage>
        <taxon>Bacteria</taxon>
        <taxon>Pseudomonadati</taxon>
        <taxon>Pseudomonadota</taxon>
        <taxon>Acidithiobacillia</taxon>
        <taxon>Acidithiobacillales</taxon>
        <taxon>Acidithiobacillaceae</taxon>
        <taxon>Acidithiobacillus</taxon>
    </lineage>
</organism>
<accession>A0A1C2I5D5</accession>
<dbReference type="AlphaFoldDB" id="A0A1C2I5D5"/>
<reference evidence="3" key="1">
    <citation type="journal article" date="2016" name="Int. J. Mol. Sci.">
        <title>Comparative genomics of the extreme acidophile Acidithiobacillus thiooxidans reveals intraspecific divergence and niche adaptation.</title>
        <authorList>
            <person name="Zhang X."/>
            <person name="Feng X."/>
            <person name="Tao J."/>
            <person name="Ma L."/>
            <person name="Xiao Y."/>
            <person name="Liang Y."/>
            <person name="Liu X."/>
            <person name="Yin H."/>
        </authorList>
    </citation>
    <scope>NUCLEOTIDE SEQUENCE [LARGE SCALE GENOMIC DNA]</scope>
    <source>
        <strain evidence="3">DXS-W</strain>
    </source>
</reference>
<dbReference type="Gene3D" id="3.90.220.20">
    <property type="entry name" value="DNA methylase specificity domains"/>
    <property type="match status" value="1"/>
</dbReference>
<dbReference type="SUPFAM" id="SSF116734">
    <property type="entry name" value="DNA methylase specificity domain"/>
    <property type="match status" value="1"/>
</dbReference>
<protein>
    <recommendedName>
        <fullName evidence="5">Type I restriction modification DNA specificity domain-containing protein</fullName>
    </recommendedName>
</protein>
<evidence type="ECO:0000313" key="4">
    <source>
        <dbReference type="Proteomes" id="UP000095008"/>
    </source>
</evidence>
<proteinExistence type="predicted"/>
<keyword evidence="2" id="KW-0238">DNA-binding</keyword>
<name>A0A1C2I5D5_ACITH</name>
<dbReference type="InterPro" id="IPR044946">
    <property type="entry name" value="Restrct_endonuc_typeI_TRD_sf"/>
</dbReference>